<organism evidence="2 3">
    <name type="scientific">Nonomuraea diastatica</name>
    <dbReference type="NCBI Taxonomy" id="1848329"/>
    <lineage>
        <taxon>Bacteria</taxon>
        <taxon>Bacillati</taxon>
        <taxon>Actinomycetota</taxon>
        <taxon>Actinomycetes</taxon>
        <taxon>Streptosporangiales</taxon>
        <taxon>Streptosporangiaceae</taxon>
        <taxon>Nonomuraea</taxon>
    </lineage>
</organism>
<evidence type="ECO:0000313" key="3">
    <source>
        <dbReference type="Proteomes" id="UP000294543"/>
    </source>
</evidence>
<name>A0A4R4W4I5_9ACTN</name>
<comment type="caution">
    <text evidence="2">The sequence shown here is derived from an EMBL/GenBank/DDBJ whole genome shotgun (WGS) entry which is preliminary data.</text>
</comment>
<reference evidence="2 3" key="1">
    <citation type="submission" date="2019-03" db="EMBL/GenBank/DDBJ databases">
        <title>Draft genome sequences of novel Actinobacteria.</title>
        <authorList>
            <person name="Sahin N."/>
            <person name="Ay H."/>
            <person name="Saygin H."/>
        </authorList>
    </citation>
    <scope>NUCLEOTIDE SEQUENCE [LARGE SCALE GENOMIC DNA]</scope>
    <source>
        <strain evidence="2 3">KC712</strain>
    </source>
</reference>
<accession>A0A4R4W4I5</accession>
<feature type="region of interest" description="Disordered" evidence="1">
    <location>
        <begin position="50"/>
        <end position="95"/>
    </location>
</feature>
<protein>
    <submittedName>
        <fullName evidence="2">Uncharacterized protein</fullName>
    </submittedName>
</protein>
<gene>
    <name evidence="2" type="ORF">E1294_46165</name>
</gene>
<dbReference type="EMBL" id="SMKP01000230">
    <property type="protein sequence ID" value="TDD10464.1"/>
    <property type="molecule type" value="Genomic_DNA"/>
</dbReference>
<dbReference type="AlphaFoldDB" id="A0A4R4W4I5"/>
<feature type="region of interest" description="Disordered" evidence="1">
    <location>
        <begin position="1"/>
        <end position="33"/>
    </location>
</feature>
<keyword evidence="3" id="KW-1185">Reference proteome</keyword>
<sequence length="95" mass="10407">MPPYAPGRRRATPDRAARRRRSRTPGRCTAIEPIRDGLSPCLLPAVSRVVGRRRSGGGSGRPPSGWCGGRRRSSRPGTPPPARAGSRPWRRRACR</sequence>
<proteinExistence type="predicted"/>
<evidence type="ECO:0000313" key="2">
    <source>
        <dbReference type="EMBL" id="TDD10464.1"/>
    </source>
</evidence>
<dbReference type="Proteomes" id="UP000294543">
    <property type="component" value="Unassembled WGS sequence"/>
</dbReference>
<evidence type="ECO:0000256" key="1">
    <source>
        <dbReference type="SAM" id="MobiDB-lite"/>
    </source>
</evidence>